<organism evidence="2 3">
    <name type="scientific">Apiosordaria backusii</name>
    <dbReference type="NCBI Taxonomy" id="314023"/>
    <lineage>
        <taxon>Eukaryota</taxon>
        <taxon>Fungi</taxon>
        <taxon>Dikarya</taxon>
        <taxon>Ascomycota</taxon>
        <taxon>Pezizomycotina</taxon>
        <taxon>Sordariomycetes</taxon>
        <taxon>Sordariomycetidae</taxon>
        <taxon>Sordariales</taxon>
        <taxon>Lasiosphaeriaceae</taxon>
        <taxon>Apiosordaria</taxon>
    </lineage>
</organism>
<protein>
    <submittedName>
        <fullName evidence="2">Uncharacterized protein</fullName>
    </submittedName>
</protein>
<keyword evidence="1" id="KW-0812">Transmembrane</keyword>
<proteinExistence type="predicted"/>
<gene>
    <name evidence="2" type="ORF">B0T21DRAFT_372751</name>
</gene>
<sequence>METWRLGAGTDELGVLGFPFRWTEAFIPHCRDHHITKGGSCSGARWMFLALLLSLRGKLIPTLLFLLISSHFLTYGKKRNVIGISFVFFLAHGSSSLGKRGKPLELGHWDWDSASGSGQRTQYTRSKAVETGTQLFSGSGSGSATDWVSSFLVHSRFQERRIGVLDVLL</sequence>
<comment type="caution">
    <text evidence="2">The sequence shown here is derived from an EMBL/GenBank/DDBJ whole genome shotgun (WGS) entry which is preliminary data.</text>
</comment>
<dbReference type="Proteomes" id="UP001172159">
    <property type="component" value="Unassembled WGS sequence"/>
</dbReference>
<evidence type="ECO:0000313" key="2">
    <source>
        <dbReference type="EMBL" id="KAK0723913.1"/>
    </source>
</evidence>
<reference evidence="2" key="1">
    <citation type="submission" date="2023-06" db="EMBL/GenBank/DDBJ databases">
        <title>Genome-scale phylogeny and comparative genomics of the fungal order Sordariales.</title>
        <authorList>
            <consortium name="Lawrence Berkeley National Laboratory"/>
            <person name="Hensen N."/>
            <person name="Bonometti L."/>
            <person name="Westerberg I."/>
            <person name="Brannstrom I.O."/>
            <person name="Guillou S."/>
            <person name="Cros-Aarteil S."/>
            <person name="Calhoun S."/>
            <person name="Haridas S."/>
            <person name="Kuo A."/>
            <person name="Mondo S."/>
            <person name="Pangilinan J."/>
            <person name="Riley R."/>
            <person name="Labutti K."/>
            <person name="Andreopoulos B."/>
            <person name="Lipzen A."/>
            <person name="Chen C."/>
            <person name="Yanf M."/>
            <person name="Daum C."/>
            <person name="Ng V."/>
            <person name="Clum A."/>
            <person name="Steindorff A."/>
            <person name="Ohm R."/>
            <person name="Martin F."/>
            <person name="Silar P."/>
            <person name="Natvig D."/>
            <person name="Lalanne C."/>
            <person name="Gautier V."/>
            <person name="Ament-Velasquez S.L."/>
            <person name="Kruys A."/>
            <person name="Hutchinson M.I."/>
            <person name="Powell A.J."/>
            <person name="Barry K."/>
            <person name="Miller A.N."/>
            <person name="Grigoriev I.V."/>
            <person name="Debuchy R."/>
            <person name="Gladieux P."/>
            <person name="Thoren M.H."/>
            <person name="Johannesson H."/>
        </authorList>
    </citation>
    <scope>NUCLEOTIDE SEQUENCE</scope>
    <source>
        <strain evidence="2">CBS 540.89</strain>
    </source>
</reference>
<keyword evidence="3" id="KW-1185">Reference proteome</keyword>
<evidence type="ECO:0000256" key="1">
    <source>
        <dbReference type="SAM" id="Phobius"/>
    </source>
</evidence>
<keyword evidence="1" id="KW-0472">Membrane</keyword>
<dbReference type="AlphaFoldDB" id="A0AA40AXP1"/>
<feature type="transmembrane region" description="Helical" evidence="1">
    <location>
        <begin position="80"/>
        <end position="98"/>
    </location>
</feature>
<dbReference type="EMBL" id="JAUKTV010000011">
    <property type="protein sequence ID" value="KAK0723913.1"/>
    <property type="molecule type" value="Genomic_DNA"/>
</dbReference>
<name>A0AA40AXP1_9PEZI</name>
<feature type="transmembrane region" description="Helical" evidence="1">
    <location>
        <begin position="46"/>
        <end position="68"/>
    </location>
</feature>
<evidence type="ECO:0000313" key="3">
    <source>
        <dbReference type="Proteomes" id="UP001172159"/>
    </source>
</evidence>
<accession>A0AA40AXP1</accession>
<keyword evidence="1" id="KW-1133">Transmembrane helix</keyword>